<reference evidence="2" key="1">
    <citation type="journal article" date="2019" name="Int. J. Syst. Evol. Microbiol.">
        <title>The Global Catalogue of Microorganisms (GCM) 10K type strain sequencing project: providing services to taxonomists for standard genome sequencing and annotation.</title>
        <authorList>
            <consortium name="The Broad Institute Genomics Platform"/>
            <consortium name="The Broad Institute Genome Sequencing Center for Infectious Disease"/>
            <person name="Wu L."/>
            <person name="Ma J."/>
        </authorList>
    </citation>
    <scope>NUCLEOTIDE SEQUENCE [LARGE SCALE GENOMIC DNA]</scope>
    <source>
        <strain evidence="2">CCUG 60214</strain>
    </source>
</reference>
<protein>
    <recommendedName>
        <fullName evidence="3">Universal stress protein family protein</fullName>
    </recommendedName>
</protein>
<accession>A0ABW3QV07</accession>
<gene>
    <name evidence="1" type="ORF">ACFQ3T_15190</name>
</gene>
<dbReference type="EMBL" id="JBHTLK010000066">
    <property type="protein sequence ID" value="MFD1148475.1"/>
    <property type="molecule type" value="Genomic_DNA"/>
</dbReference>
<dbReference type="RefSeq" id="WP_380723901.1">
    <property type="nucleotide sequence ID" value="NZ_JBHTLK010000066.1"/>
</dbReference>
<comment type="caution">
    <text evidence="1">The sequence shown here is derived from an EMBL/GenBank/DDBJ whole genome shotgun (WGS) entry which is preliminary data.</text>
</comment>
<evidence type="ECO:0000313" key="1">
    <source>
        <dbReference type="EMBL" id="MFD1148475.1"/>
    </source>
</evidence>
<dbReference type="Proteomes" id="UP001597168">
    <property type="component" value="Unassembled WGS sequence"/>
</dbReference>
<dbReference type="Gene3D" id="3.40.50.12370">
    <property type="match status" value="1"/>
</dbReference>
<organism evidence="1 2">
    <name type="scientific">Saccharothrix hoggarensis</name>
    <dbReference type="NCBI Taxonomy" id="913853"/>
    <lineage>
        <taxon>Bacteria</taxon>
        <taxon>Bacillati</taxon>
        <taxon>Actinomycetota</taxon>
        <taxon>Actinomycetes</taxon>
        <taxon>Pseudonocardiales</taxon>
        <taxon>Pseudonocardiaceae</taxon>
        <taxon>Saccharothrix</taxon>
    </lineage>
</organism>
<dbReference type="SUPFAM" id="SSF52402">
    <property type="entry name" value="Adenine nucleotide alpha hydrolases-like"/>
    <property type="match status" value="1"/>
</dbReference>
<keyword evidence="2" id="KW-1185">Reference proteome</keyword>
<evidence type="ECO:0000313" key="2">
    <source>
        <dbReference type="Proteomes" id="UP001597168"/>
    </source>
</evidence>
<sequence>MTTTPAGTSGLVLASTEVGAALWAAGYADRCGLGLTVAHTADRATAAHDVAARLRADSPHLDVSTQSTAEPMAHVLAAQSHTADLIVVDAERTTLARTVTARARCPLVAIPPITNQDHDLPVVVGTDGTHLAEAVVLAGLTLAAALGTGVRVVCCTLGTPVTGPWSTSGAQNTFAVTDSCAEQYPDVPVEVRIARSHPVTGLIRHARLASVLVIGSEPTGDHSTSHHLLNRSPTPVALIGPLVPAHRKPVPLGCCPAAEPG</sequence>
<name>A0ABW3QV07_9PSEU</name>
<evidence type="ECO:0008006" key="3">
    <source>
        <dbReference type="Google" id="ProtNLM"/>
    </source>
</evidence>
<proteinExistence type="predicted"/>